<sequence length="248" mass="26891">MAQSGEVTAHWTYMCLPVGQLEAAVRRATTILPQAGHFHDKVQIVAVREGWRSFNTVAGEFVAHAGDILVIPAGMFHTPGMCACSTVTNLYVCPTDPIVRGIAAPVILHNTGVIRAAEVLNSIRALSVGRTQPIQTAASAKMRRILIETELAIPKIAKRLGYSTDGFIRNFKRVFGTTPGYYRQVHRLSEARRLLRDGSKPAEAAYAASFADQSHLGRLFVKAYGATPAAYRAGFQSGAVVDSVPDWL</sequence>
<gene>
    <name evidence="5" type="ORF">HB776_17635</name>
</gene>
<dbReference type="Gene3D" id="2.60.120.10">
    <property type="entry name" value="Jelly Rolls"/>
    <property type="match status" value="1"/>
</dbReference>
<dbReference type="Pfam" id="PF12833">
    <property type="entry name" value="HTH_18"/>
    <property type="match status" value="1"/>
</dbReference>
<evidence type="ECO:0000313" key="5">
    <source>
        <dbReference type="EMBL" id="QND72835.1"/>
    </source>
</evidence>
<dbReference type="KEGG" id="trb:HB776_17635"/>
<dbReference type="InterPro" id="IPR011051">
    <property type="entry name" value="RmlC_Cupin_sf"/>
</dbReference>
<organism evidence="5 6">
    <name type="scientific">Tardiphaga robiniae</name>
    <dbReference type="NCBI Taxonomy" id="943830"/>
    <lineage>
        <taxon>Bacteria</taxon>
        <taxon>Pseudomonadati</taxon>
        <taxon>Pseudomonadota</taxon>
        <taxon>Alphaproteobacteria</taxon>
        <taxon>Hyphomicrobiales</taxon>
        <taxon>Nitrobacteraceae</taxon>
        <taxon>Tardiphaga</taxon>
    </lineage>
</organism>
<feature type="domain" description="HTH araC/xylS-type" evidence="4">
    <location>
        <begin position="136"/>
        <end position="234"/>
    </location>
</feature>
<evidence type="ECO:0000256" key="2">
    <source>
        <dbReference type="ARBA" id="ARBA00023125"/>
    </source>
</evidence>
<dbReference type="EMBL" id="CP050292">
    <property type="protein sequence ID" value="QND72835.1"/>
    <property type="molecule type" value="Genomic_DNA"/>
</dbReference>
<evidence type="ECO:0000259" key="4">
    <source>
        <dbReference type="PROSITE" id="PS01124"/>
    </source>
</evidence>
<keyword evidence="3" id="KW-0804">Transcription</keyword>
<keyword evidence="2" id="KW-0238">DNA-binding</keyword>
<dbReference type="GO" id="GO:0043565">
    <property type="term" value="F:sequence-specific DNA binding"/>
    <property type="evidence" value="ECO:0007669"/>
    <property type="project" value="InterPro"/>
</dbReference>
<dbReference type="InterPro" id="IPR009057">
    <property type="entry name" value="Homeodomain-like_sf"/>
</dbReference>
<dbReference type="SUPFAM" id="SSF51182">
    <property type="entry name" value="RmlC-like cupins"/>
    <property type="match status" value="1"/>
</dbReference>
<dbReference type="Proteomes" id="UP000515291">
    <property type="component" value="Chromosome"/>
</dbReference>
<reference evidence="6" key="1">
    <citation type="journal article" date="2020" name="Mol. Plant Microbe">
        <title>Rhizobial microsymbionts of the narrowly endemic Oxytropis species growing in Kamchatka are characterized by significant genetic diversity and possess a set of genes that are associated with T3SS and T6SS secretion systems and can affect the development of symbiosis.</title>
        <authorList>
            <person name="Safronova V."/>
            <person name="Guro P."/>
            <person name="Sazanova A."/>
            <person name="Kuznetsova I."/>
            <person name="Belimov A."/>
            <person name="Yakubov V."/>
            <person name="Chirak E."/>
            <person name="Afonin A."/>
            <person name="Gogolev Y."/>
            <person name="Andronov E."/>
            <person name="Tikhonovich I."/>
        </authorList>
    </citation>
    <scope>NUCLEOTIDE SEQUENCE [LARGE SCALE GENOMIC DNA]</scope>
    <source>
        <strain evidence="6">581</strain>
    </source>
</reference>
<dbReference type="PROSITE" id="PS01124">
    <property type="entry name" value="HTH_ARAC_FAMILY_2"/>
    <property type="match status" value="1"/>
</dbReference>
<evidence type="ECO:0000313" key="6">
    <source>
        <dbReference type="Proteomes" id="UP000515291"/>
    </source>
</evidence>
<evidence type="ECO:0000256" key="1">
    <source>
        <dbReference type="ARBA" id="ARBA00023015"/>
    </source>
</evidence>
<dbReference type="SUPFAM" id="SSF46689">
    <property type="entry name" value="Homeodomain-like"/>
    <property type="match status" value="2"/>
</dbReference>
<keyword evidence="1" id="KW-0805">Transcription regulation</keyword>
<dbReference type="PANTHER" id="PTHR46796">
    <property type="entry name" value="HTH-TYPE TRANSCRIPTIONAL ACTIVATOR RHAS-RELATED"/>
    <property type="match status" value="1"/>
</dbReference>
<accession>A0A7G6U1F3</accession>
<proteinExistence type="predicted"/>
<evidence type="ECO:0000256" key="3">
    <source>
        <dbReference type="ARBA" id="ARBA00023163"/>
    </source>
</evidence>
<name>A0A7G6U1F3_9BRAD</name>
<protein>
    <submittedName>
        <fullName evidence="5">Helix-turn-helix transcriptional regulator</fullName>
    </submittedName>
</protein>
<dbReference type="GO" id="GO:0003700">
    <property type="term" value="F:DNA-binding transcription factor activity"/>
    <property type="evidence" value="ECO:0007669"/>
    <property type="project" value="InterPro"/>
</dbReference>
<dbReference type="AlphaFoldDB" id="A0A7G6U1F3"/>
<dbReference type="RefSeq" id="WP_184511732.1">
    <property type="nucleotide sequence ID" value="NZ_CP050292.1"/>
</dbReference>
<dbReference type="Gene3D" id="1.10.10.60">
    <property type="entry name" value="Homeodomain-like"/>
    <property type="match status" value="2"/>
</dbReference>
<dbReference type="SMART" id="SM00342">
    <property type="entry name" value="HTH_ARAC"/>
    <property type="match status" value="1"/>
</dbReference>
<dbReference type="InterPro" id="IPR050204">
    <property type="entry name" value="AraC_XylS_family_regulators"/>
</dbReference>
<dbReference type="InterPro" id="IPR014710">
    <property type="entry name" value="RmlC-like_jellyroll"/>
</dbReference>
<dbReference type="InterPro" id="IPR018060">
    <property type="entry name" value="HTH_AraC"/>
</dbReference>